<dbReference type="Gene3D" id="3.30.710.10">
    <property type="entry name" value="Potassium Channel Kv1.1, Chain A"/>
    <property type="match status" value="1"/>
</dbReference>
<dbReference type="EMBL" id="ML122274">
    <property type="protein sequence ID" value="RPD58555.1"/>
    <property type="molecule type" value="Genomic_DNA"/>
</dbReference>
<keyword evidence="3" id="KW-1185">Reference proteome</keyword>
<protein>
    <recommendedName>
        <fullName evidence="4">BTB domain-containing protein</fullName>
    </recommendedName>
</protein>
<feature type="compositionally biased region" description="Low complexity" evidence="1">
    <location>
        <begin position="350"/>
        <end position="363"/>
    </location>
</feature>
<evidence type="ECO:0000313" key="2">
    <source>
        <dbReference type="EMBL" id="RPD58555.1"/>
    </source>
</evidence>
<dbReference type="InterPro" id="IPR011333">
    <property type="entry name" value="SKP1/BTB/POZ_sf"/>
</dbReference>
<sequence length="483" mass="51870">MPLTPPVSPSPPPDEDVYTVVMRGEEFQLTYDQITFDSPNFFTACFTTGFAESKDHVLKLSRNPVVFSLIVEYLSGYPILPLTAEFLPAGMSLAMARRFLVADADFYGLERLSTMLTLPSPSIDLSWMGLGNEFVSLHDVLGDKLPDDVILQDDGSLVSAGSRLPVLVYAKDGLLRITITPEGQVEFELLSTSESSSPILDPSTSALLRMEDVERNGSLCVDGSNFMLKELSSPQSILSVSSLLALLRRVGNGTTHHDRNGVREKFTFWADSVICTFPSRSQCDTQHGSKVGATASGGARLGDARLLKARVRSMNALIRELDVVGEDGSPQESSNLLADLGSLVSNATLQTAPSSSQSAPSSTRFAPSSTRFAPSSTRFAPSSIRFAPSSIRFAPSSARFASSSTRFVSTILLQEESRGGLLQARGGFTRGGGISYLARRGLARPRAIISSPVRGELARPRGIISSSARGGLRGRVMGRGLSY</sequence>
<dbReference type="OrthoDB" id="2370221at2759"/>
<evidence type="ECO:0000256" key="1">
    <source>
        <dbReference type="SAM" id="MobiDB-lite"/>
    </source>
</evidence>
<dbReference type="PANTHER" id="PTHR31758:SF2">
    <property type="entry name" value="BTB_POZ DOMAIN-CONTAINING PROTEIN YLR108C"/>
    <property type="match status" value="1"/>
</dbReference>
<gene>
    <name evidence="2" type="ORF">L227DRAFT_528606</name>
</gene>
<dbReference type="AlphaFoldDB" id="A0A5C2S4H5"/>
<dbReference type="STRING" id="1328759.A0A5C2S4H5"/>
<accession>A0A5C2S4H5</accession>
<dbReference type="Proteomes" id="UP000313359">
    <property type="component" value="Unassembled WGS sequence"/>
</dbReference>
<dbReference type="PANTHER" id="PTHR31758">
    <property type="entry name" value="BTB/POZ DOMAIN-CONTAINING PROTEIN YLR108C"/>
    <property type="match status" value="1"/>
</dbReference>
<evidence type="ECO:0000313" key="3">
    <source>
        <dbReference type="Proteomes" id="UP000313359"/>
    </source>
</evidence>
<dbReference type="SUPFAM" id="SSF54695">
    <property type="entry name" value="POZ domain"/>
    <property type="match status" value="1"/>
</dbReference>
<feature type="region of interest" description="Disordered" evidence="1">
    <location>
        <begin position="350"/>
        <end position="372"/>
    </location>
</feature>
<name>A0A5C2S4H5_9APHY</name>
<proteinExistence type="predicted"/>
<reference evidence="2" key="1">
    <citation type="journal article" date="2018" name="Genome Biol. Evol.">
        <title>Genomics and development of Lentinus tigrinus, a white-rot wood-decaying mushroom with dimorphic fruiting bodies.</title>
        <authorList>
            <person name="Wu B."/>
            <person name="Xu Z."/>
            <person name="Knudson A."/>
            <person name="Carlson A."/>
            <person name="Chen N."/>
            <person name="Kovaka S."/>
            <person name="LaButti K."/>
            <person name="Lipzen A."/>
            <person name="Pennachio C."/>
            <person name="Riley R."/>
            <person name="Schakwitz W."/>
            <person name="Umezawa K."/>
            <person name="Ohm R.A."/>
            <person name="Grigoriev I.V."/>
            <person name="Nagy L.G."/>
            <person name="Gibbons J."/>
            <person name="Hibbett D."/>
        </authorList>
    </citation>
    <scope>NUCLEOTIDE SEQUENCE [LARGE SCALE GENOMIC DNA]</scope>
    <source>
        <strain evidence="2">ALCF2SS1-6</strain>
    </source>
</reference>
<organism evidence="2 3">
    <name type="scientific">Lentinus tigrinus ALCF2SS1-6</name>
    <dbReference type="NCBI Taxonomy" id="1328759"/>
    <lineage>
        <taxon>Eukaryota</taxon>
        <taxon>Fungi</taxon>
        <taxon>Dikarya</taxon>
        <taxon>Basidiomycota</taxon>
        <taxon>Agaricomycotina</taxon>
        <taxon>Agaricomycetes</taxon>
        <taxon>Polyporales</taxon>
        <taxon>Polyporaceae</taxon>
        <taxon>Lentinus</taxon>
    </lineage>
</organism>
<evidence type="ECO:0008006" key="4">
    <source>
        <dbReference type="Google" id="ProtNLM"/>
    </source>
</evidence>